<evidence type="ECO:0000313" key="2">
    <source>
        <dbReference type="Proteomes" id="UP000298284"/>
    </source>
</evidence>
<protein>
    <recommendedName>
        <fullName evidence="3">NlpC/P60 domain-containing protein</fullName>
    </recommendedName>
</protein>
<keyword evidence="2" id="KW-1185">Reference proteome</keyword>
<dbReference type="RefSeq" id="WP_135529018.1">
    <property type="nucleotide sequence ID" value="NZ_SRKZ01000001.1"/>
</dbReference>
<gene>
    <name evidence="1" type="ORF">EU557_03525</name>
</gene>
<evidence type="ECO:0000313" key="1">
    <source>
        <dbReference type="EMBL" id="TGD82863.1"/>
    </source>
</evidence>
<dbReference type="Proteomes" id="UP000298284">
    <property type="component" value="Unassembled WGS sequence"/>
</dbReference>
<name>A0A4Z0MSS5_9BACT</name>
<proteinExistence type="predicted"/>
<organism evidence="1 2">
    <name type="scientific">Hymenobacter wooponensis</name>
    <dbReference type="NCBI Taxonomy" id="1525360"/>
    <lineage>
        <taxon>Bacteria</taxon>
        <taxon>Pseudomonadati</taxon>
        <taxon>Bacteroidota</taxon>
        <taxon>Cytophagia</taxon>
        <taxon>Cytophagales</taxon>
        <taxon>Hymenobacteraceae</taxon>
        <taxon>Hymenobacter</taxon>
    </lineage>
</organism>
<dbReference type="EMBL" id="SRKZ01000001">
    <property type="protein sequence ID" value="TGD82863.1"/>
    <property type="molecule type" value="Genomic_DNA"/>
</dbReference>
<evidence type="ECO:0008006" key="3">
    <source>
        <dbReference type="Google" id="ProtNLM"/>
    </source>
</evidence>
<sequence>MTELTQLYTVAEHGFGDCLRTAFACILDKQHPSEIPMFTFEEDGTPTGPDWGLKMMRWFREQGYEWDTIDLKAVRQGREMAPGTLEMLDGYWVASGLSPRFYPDGSIMHHAVVGFGRDMQIVHDPHPLRTGLRGLPETAYCLTPIQK</sequence>
<reference evidence="1 2" key="1">
    <citation type="submission" date="2019-04" db="EMBL/GenBank/DDBJ databases">
        <authorList>
            <person name="Feng G."/>
            <person name="Zhang J."/>
            <person name="Zhu H."/>
        </authorList>
    </citation>
    <scope>NUCLEOTIDE SEQUENCE [LARGE SCALE GENOMIC DNA]</scope>
    <source>
        <strain evidence="1 2">JCM 19491</strain>
    </source>
</reference>
<dbReference type="OrthoDB" id="1495490at2"/>
<dbReference type="AlphaFoldDB" id="A0A4Z0MSS5"/>
<accession>A0A4Z0MSS5</accession>
<comment type="caution">
    <text evidence="1">The sequence shown here is derived from an EMBL/GenBank/DDBJ whole genome shotgun (WGS) entry which is preliminary data.</text>
</comment>